<feature type="transmembrane region" description="Helical" evidence="7">
    <location>
        <begin position="376"/>
        <end position="400"/>
    </location>
</feature>
<dbReference type="PANTHER" id="PTHR30012">
    <property type="entry name" value="GENERAL SECRETION PATHWAY PROTEIN"/>
    <property type="match status" value="1"/>
</dbReference>
<dbReference type="Proteomes" id="UP001404956">
    <property type="component" value="Unassembled WGS sequence"/>
</dbReference>
<comment type="subcellular location">
    <subcellularLocation>
        <location evidence="1">Cell membrane</location>
        <topology evidence="1">Multi-pass membrane protein</topology>
    </subcellularLocation>
</comment>
<comment type="similarity">
    <text evidence="2">Belongs to the GSP F family.</text>
</comment>
<evidence type="ECO:0000256" key="5">
    <source>
        <dbReference type="ARBA" id="ARBA00022989"/>
    </source>
</evidence>
<accession>A0ABP9XF00</accession>
<keyword evidence="6 7" id="KW-0472">Membrane</keyword>
<dbReference type="RefSeq" id="WP_345454812.1">
    <property type="nucleotide sequence ID" value="NZ_BAABRV010000005.1"/>
</dbReference>
<dbReference type="InterPro" id="IPR042094">
    <property type="entry name" value="T2SS_GspF_sf"/>
</dbReference>
<keyword evidence="4 7" id="KW-0812">Transmembrane</keyword>
<organism evidence="9 10">
    <name type="scientific">Deinococcus aluminii</name>
    <dbReference type="NCBI Taxonomy" id="1656885"/>
    <lineage>
        <taxon>Bacteria</taxon>
        <taxon>Thermotogati</taxon>
        <taxon>Deinococcota</taxon>
        <taxon>Deinococci</taxon>
        <taxon>Deinococcales</taxon>
        <taxon>Deinococcaceae</taxon>
        <taxon>Deinococcus</taxon>
    </lineage>
</organism>
<sequence>MQNFDFKIRTPTGRVEQGRLRSQSQDAALQELQARGSGRVVELKRASALGQELKLFKPAPGPMILSLFCSQLGMMFRAGVSQTDSLRALIRTTDNVRLRDTLTDVREKVERGQAITHAMSQHPDIFDRSFLALLTAALKTNTVPETLDRLSTMYERNHKVAQEVRSALVQPAITVVIAIVVMFIVTIAVIPQFQGMLTSMNVTLPAATRVLLGTAAFMRSPWMLLVFAALAVALVLARQSYRTPEGRAKVDAFILKLPKVGTLIRLGALSRVNRTLSTLLVNGVGKVEALDIAARASGNSVLEAVLLEGKENVARGNHLYQVLERHPKLFPATITGMVNTGEQQGELARMLDRVSDFYERQVETDARNITKFVEPLMFVVIGVMVMGLMLAVLSPIMSVINNLSS</sequence>
<evidence type="ECO:0000256" key="4">
    <source>
        <dbReference type="ARBA" id="ARBA00022692"/>
    </source>
</evidence>
<keyword evidence="10" id="KW-1185">Reference proteome</keyword>
<gene>
    <name evidence="9" type="primary">epsF_2</name>
    <name evidence="9" type="ORF">Dalu01_02348</name>
</gene>
<feature type="domain" description="Type II secretion system protein GspF" evidence="8">
    <location>
        <begin position="68"/>
        <end position="191"/>
    </location>
</feature>
<dbReference type="InterPro" id="IPR003004">
    <property type="entry name" value="GspF/PilC"/>
</dbReference>
<evidence type="ECO:0000256" key="3">
    <source>
        <dbReference type="ARBA" id="ARBA00022475"/>
    </source>
</evidence>
<evidence type="ECO:0000259" key="8">
    <source>
        <dbReference type="Pfam" id="PF00482"/>
    </source>
</evidence>
<keyword evidence="3" id="KW-1003">Cell membrane</keyword>
<evidence type="ECO:0000313" key="9">
    <source>
        <dbReference type="EMBL" id="GAA5533940.1"/>
    </source>
</evidence>
<keyword evidence="5 7" id="KW-1133">Transmembrane helix</keyword>
<feature type="transmembrane region" description="Helical" evidence="7">
    <location>
        <begin position="210"/>
        <end position="237"/>
    </location>
</feature>
<feature type="domain" description="Type II secretion system protein GspF" evidence="8">
    <location>
        <begin position="274"/>
        <end position="395"/>
    </location>
</feature>
<evidence type="ECO:0000256" key="2">
    <source>
        <dbReference type="ARBA" id="ARBA00005745"/>
    </source>
</evidence>
<feature type="transmembrane region" description="Helical" evidence="7">
    <location>
        <begin position="168"/>
        <end position="190"/>
    </location>
</feature>
<evidence type="ECO:0000256" key="1">
    <source>
        <dbReference type="ARBA" id="ARBA00004651"/>
    </source>
</evidence>
<reference evidence="9 10" key="1">
    <citation type="submission" date="2024-02" db="EMBL/GenBank/DDBJ databases">
        <title>Deinococcus aluminii NBRC 112889.</title>
        <authorList>
            <person name="Ichikawa N."/>
            <person name="Katano-Makiyama Y."/>
            <person name="Hidaka K."/>
        </authorList>
    </citation>
    <scope>NUCLEOTIDE SEQUENCE [LARGE SCALE GENOMIC DNA]</scope>
    <source>
        <strain evidence="9 10">NBRC 112889</strain>
    </source>
</reference>
<dbReference type="Gene3D" id="1.20.81.30">
    <property type="entry name" value="Type II secretion system (T2SS), domain F"/>
    <property type="match status" value="2"/>
</dbReference>
<evidence type="ECO:0000256" key="7">
    <source>
        <dbReference type="SAM" id="Phobius"/>
    </source>
</evidence>
<comment type="caution">
    <text evidence="9">The sequence shown here is derived from an EMBL/GenBank/DDBJ whole genome shotgun (WGS) entry which is preliminary data.</text>
</comment>
<evidence type="ECO:0000256" key="6">
    <source>
        <dbReference type="ARBA" id="ARBA00023136"/>
    </source>
</evidence>
<proteinExistence type="inferred from homology"/>
<dbReference type="EMBL" id="BAABRV010000005">
    <property type="protein sequence ID" value="GAA5533940.1"/>
    <property type="molecule type" value="Genomic_DNA"/>
</dbReference>
<protein>
    <submittedName>
        <fullName evidence="9">Type II secretion system protein F</fullName>
    </submittedName>
</protein>
<dbReference type="Pfam" id="PF00482">
    <property type="entry name" value="T2SSF"/>
    <property type="match status" value="2"/>
</dbReference>
<name>A0ABP9XF00_9DEIO</name>
<dbReference type="InterPro" id="IPR018076">
    <property type="entry name" value="T2SS_GspF_dom"/>
</dbReference>
<dbReference type="PANTHER" id="PTHR30012:SF0">
    <property type="entry name" value="TYPE II SECRETION SYSTEM PROTEIN F-RELATED"/>
    <property type="match status" value="1"/>
</dbReference>
<evidence type="ECO:0000313" key="10">
    <source>
        <dbReference type="Proteomes" id="UP001404956"/>
    </source>
</evidence>